<dbReference type="PROSITE" id="PS50835">
    <property type="entry name" value="IG_LIKE"/>
    <property type="match status" value="2"/>
</dbReference>
<dbReference type="AlphaFoldDB" id="A0A3B1KJR1"/>
<keyword evidence="1" id="KW-1015">Disulfide bond</keyword>
<reference evidence="6" key="1">
    <citation type="submission" date="2013-03" db="EMBL/GenBank/DDBJ databases">
        <authorList>
            <person name="Jeffery W."/>
            <person name="Warren W."/>
            <person name="Wilson R.K."/>
        </authorList>
    </citation>
    <scope>NUCLEOTIDE SEQUENCE</scope>
    <source>
        <strain evidence="6">female</strain>
    </source>
</reference>
<reference evidence="6" key="2">
    <citation type="journal article" date="2014" name="Nat. Commun.">
        <title>The cavefish genome reveals candidate genes for eye loss.</title>
        <authorList>
            <person name="McGaugh S.E."/>
            <person name="Gross J.B."/>
            <person name="Aken B."/>
            <person name="Blin M."/>
            <person name="Borowsky R."/>
            <person name="Chalopin D."/>
            <person name="Hinaux H."/>
            <person name="Jeffery W.R."/>
            <person name="Keene A."/>
            <person name="Ma L."/>
            <person name="Minx P."/>
            <person name="Murphy D."/>
            <person name="O'Quin K.E."/>
            <person name="Retaux S."/>
            <person name="Rohner N."/>
            <person name="Searle S.M."/>
            <person name="Stahl B.A."/>
            <person name="Tabin C."/>
            <person name="Volff J.N."/>
            <person name="Yoshizawa M."/>
            <person name="Warren W.C."/>
        </authorList>
    </citation>
    <scope>NUCLEOTIDE SEQUENCE [LARGE SCALE GENOMIC DNA]</scope>
    <source>
        <strain evidence="6">female</strain>
    </source>
</reference>
<protein>
    <recommendedName>
        <fullName evidence="4">Ig-like domain-containing protein</fullName>
    </recommendedName>
</protein>
<dbReference type="Gene3D" id="2.60.40.10">
    <property type="entry name" value="Immunoglobulins"/>
    <property type="match status" value="2"/>
</dbReference>
<dbReference type="InterPro" id="IPR003597">
    <property type="entry name" value="Ig_C1-set"/>
</dbReference>
<dbReference type="InterPro" id="IPR036179">
    <property type="entry name" value="Ig-like_dom_sf"/>
</dbReference>
<dbReference type="Pfam" id="PF07654">
    <property type="entry name" value="C1-set"/>
    <property type="match status" value="1"/>
</dbReference>
<dbReference type="STRING" id="7994.ENSAMXP00000054823"/>
<dbReference type="SMART" id="SM00407">
    <property type="entry name" value="IGc1"/>
    <property type="match status" value="1"/>
</dbReference>
<dbReference type="InParanoid" id="A0A3B1KJR1"/>
<evidence type="ECO:0000313" key="5">
    <source>
        <dbReference type="Ensembl" id="ENSAMXP00000054823.1"/>
    </source>
</evidence>
<dbReference type="InterPro" id="IPR050380">
    <property type="entry name" value="Immune_Resp_Modulators"/>
</dbReference>
<feature type="signal peptide" evidence="3">
    <location>
        <begin position="1"/>
        <end position="24"/>
    </location>
</feature>
<evidence type="ECO:0000313" key="6">
    <source>
        <dbReference type="Proteomes" id="UP000018467"/>
    </source>
</evidence>
<sequence length="236" mass="25061">MTMMILNFSSIAGLLLTLTAGLSAYTLTQEKSMSVTLKSTVKILCTAEDDNKYISWYQQKAGAGPQFLLRNDMRANNLPSRFTYTDSGNQDYLNINGIEAEDEATYYCGRISSADTTFGQGTTVVISNRPASPPSVVLLSPSQGGSSGGEVSVVCVLQGFYPDSVTLSWAEDGRAVAGSEVQTGPSRRRADGTLSQSSVLKLSAGRWSSGHAFTCRVTHPALTSPLTKSTSAAQCS</sequence>
<dbReference type="SMART" id="SM00409">
    <property type="entry name" value="IG"/>
    <property type="match status" value="1"/>
</dbReference>
<dbReference type="InterPro" id="IPR007110">
    <property type="entry name" value="Ig-like_dom"/>
</dbReference>
<reference evidence="5" key="4">
    <citation type="submission" date="2025-09" db="UniProtKB">
        <authorList>
            <consortium name="Ensembl"/>
        </authorList>
    </citation>
    <scope>IDENTIFICATION</scope>
</reference>
<evidence type="ECO:0000256" key="3">
    <source>
        <dbReference type="SAM" id="SignalP"/>
    </source>
</evidence>
<dbReference type="PANTHER" id="PTHR23411">
    <property type="entry name" value="TAPASIN"/>
    <property type="match status" value="1"/>
</dbReference>
<dbReference type="SMART" id="SM00406">
    <property type="entry name" value="IGv"/>
    <property type="match status" value="1"/>
</dbReference>
<reference evidence="5" key="3">
    <citation type="submission" date="2025-08" db="UniProtKB">
        <authorList>
            <consortium name="Ensembl"/>
        </authorList>
    </citation>
    <scope>IDENTIFICATION</scope>
</reference>
<dbReference type="InterPro" id="IPR013783">
    <property type="entry name" value="Ig-like_fold"/>
</dbReference>
<evidence type="ECO:0000256" key="2">
    <source>
        <dbReference type="ARBA" id="ARBA00023319"/>
    </source>
</evidence>
<keyword evidence="6" id="KW-1185">Reference proteome</keyword>
<dbReference type="InterPro" id="IPR003006">
    <property type="entry name" value="Ig/MHC_CS"/>
</dbReference>
<dbReference type="InterPro" id="IPR013106">
    <property type="entry name" value="Ig_V-set"/>
</dbReference>
<keyword evidence="2" id="KW-0393">Immunoglobulin domain</keyword>
<dbReference type="InterPro" id="IPR003599">
    <property type="entry name" value="Ig_sub"/>
</dbReference>
<feature type="chain" id="PRO_5017447121" description="Ig-like domain-containing protein" evidence="3">
    <location>
        <begin position="25"/>
        <end position="236"/>
    </location>
</feature>
<dbReference type="SUPFAM" id="SSF48726">
    <property type="entry name" value="Immunoglobulin"/>
    <property type="match status" value="2"/>
</dbReference>
<keyword evidence="3" id="KW-0732">Signal</keyword>
<dbReference type="GeneTree" id="ENSGT00940000153120"/>
<evidence type="ECO:0000259" key="4">
    <source>
        <dbReference type="PROSITE" id="PS50835"/>
    </source>
</evidence>
<dbReference type="FunFam" id="2.60.40.10:FF:000283">
    <property type="entry name" value="Immunoglobulin kappa constant"/>
    <property type="match status" value="1"/>
</dbReference>
<accession>A0A3B1KJR1</accession>
<feature type="domain" description="Ig-like" evidence="4">
    <location>
        <begin position="23"/>
        <end position="108"/>
    </location>
</feature>
<dbReference type="Ensembl" id="ENSAMXT00000045994.1">
    <property type="protein sequence ID" value="ENSAMXP00000054823.1"/>
    <property type="gene ID" value="ENSAMXG00000031083.1"/>
</dbReference>
<evidence type="ECO:0000256" key="1">
    <source>
        <dbReference type="ARBA" id="ARBA00023157"/>
    </source>
</evidence>
<dbReference type="CDD" id="cd00098">
    <property type="entry name" value="IgC1"/>
    <property type="match status" value="1"/>
</dbReference>
<dbReference type="PROSITE" id="PS00290">
    <property type="entry name" value="IG_MHC"/>
    <property type="match status" value="1"/>
</dbReference>
<feature type="domain" description="Ig-like" evidence="4">
    <location>
        <begin position="134"/>
        <end position="231"/>
    </location>
</feature>
<dbReference type="Bgee" id="ENSAMXG00000031083">
    <property type="expression patterns" value="Expressed in head kidney and 9 other cell types or tissues"/>
</dbReference>
<dbReference type="Pfam" id="PF07686">
    <property type="entry name" value="V-set"/>
    <property type="match status" value="1"/>
</dbReference>
<proteinExistence type="predicted"/>
<name>A0A3B1KJR1_ASTMX</name>
<organism evidence="5 6">
    <name type="scientific">Astyanax mexicanus</name>
    <name type="common">Blind cave fish</name>
    <name type="synonym">Astyanax fasciatus mexicanus</name>
    <dbReference type="NCBI Taxonomy" id="7994"/>
    <lineage>
        <taxon>Eukaryota</taxon>
        <taxon>Metazoa</taxon>
        <taxon>Chordata</taxon>
        <taxon>Craniata</taxon>
        <taxon>Vertebrata</taxon>
        <taxon>Euteleostomi</taxon>
        <taxon>Actinopterygii</taxon>
        <taxon>Neopterygii</taxon>
        <taxon>Teleostei</taxon>
        <taxon>Ostariophysi</taxon>
        <taxon>Characiformes</taxon>
        <taxon>Characoidei</taxon>
        <taxon>Acestrorhamphidae</taxon>
        <taxon>Acestrorhamphinae</taxon>
        <taxon>Astyanax</taxon>
    </lineage>
</organism>
<dbReference type="Proteomes" id="UP000018467">
    <property type="component" value="Unassembled WGS sequence"/>
</dbReference>